<evidence type="ECO:0000256" key="6">
    <source>
        <dbReference type="ARBA" id="ARBA00022840"/>
    </source>
</evidence>
<feature type="domain" description="ABC transporter" evidence="7">
    <location>
        <begin position="12"/>
        <end position="256"/>
    </location>
</feature>
<organism evidence="8 9">
    <name type="scientific">Conchiformibius kuhniae</name>
    <dbReference type="NCBI Taxonomy" id="211502"/>
    <lineage>
        <taxon>Bacteria</taxon>
        <taxon>Pseudomonadati</taxon>
        <taxon>Pseudomonadota</taxon>
        <taxon>Betaproteobacteria</taxon>
        <taxon>Neisseriales</taxon>
        <taxon>Neisseriaceae</taxon>
        <taxon>Conchiformibius</taxon>
    </lineage>
</organism>
<keyword evidence="2" id="KW-1003">Cell membrane</keyword>
<keyword evidence="5" id="KW-0547">Nucleotide-binding</keyword>
<keyword evidence="2" id="KW-0472">Membrane</keyword>
<evidence type="ECO:0000313" key="8">
    <source>
        <dbReference type="EMBL" id="XHH49842.1"/>
    </source>
</evidence>
<proteinExistence type="predicted"/>
<accession>A0ABD8B759</accession>
<dbReference type="PANTHER" id="PTHR43790">
    <property type="entry name" value="CARBOHYDRATE TRANSPORT ATP-BINDING PROTEIN MG119-RELATED"/>
    <property type="match status" value="1"/>
</dbReference>
<dbReference type="InterPro" id="IPR027417">
    <property type="entry name" value="P-loop_NTPase"/>
</dbReference>
<evidence type="ECO:0000256" key="4">
    <source>
        <dbReference type="ARBA" id="ARBA00022737"/>
    </source>
</evidence>
<evidence type="ECO:0000256" key="5">
    <source>
        <dbReference type="ARBA" id="ARBA00022741"/>
    </source>
</evidence>
<keyword evidence="6 8" id="KW-0067">ATP-binding</keyword>
<evidence type="ECO:0000313" key="9">
    <source>
        <dbReference type="Proteomes" id="UP000831534"/>
    </source>
</evidence>
<dbReference type="KEGG" id="ckh:LVJ77_12535"/>
<dbReference type="PANTHER" id="PTHR43790:SF9">
    <property type="entry name" value="GALACTOFURANOSE TRANSPORTER ATP-BINDING PROTEIN YTFR"/>
    <property type="match status" value="1"/>
</dbReference>
<reference evidence="8 9" key="1">
    <citation type="journal article" date="2022" name="Res Sq">
        <title>Evolution of multicellular longitudinally dividing oral cavity symbionts (Neisseriaceae).</title>
        <authorList>
            <person name="Nyongesa S."/>
            <person name="Weber P."/>
            <person name="Bernet E."/>
            <person name="Pullido F."/>
            <person name="Nieckarz M."/>
            <person name="Delaby M."/>
            <person name="Nieves C."/>
            <person name="Viehboeck T."/>
            <person name="Krause N."/>
            <person name="Rivera-Millot A."/>
            <person name="Nakamura A."/>
            <person name="Vischer N."/>
            <person name="VanNieuwenhze M."/>
            <person name="Brun Y."/>
            <person name="Cava F."/>
            <person name="Bulgheresi S."/>
            <person name="Veyrier F."/>
        </authorList>
    </citation>
    <scope>NUCLEOTIDE SEQUENCE [LARGE SCALE GENOMIC DNA]</scope>
    <source>
        <strain evidence="8 9">17694</strain>
    </source>
</reference>
<evidence type="ECO:0000259" key="7">
    <source>
        <dbReference type="PROSITE" id="PS50893"/>
    </source>
</evidence>
<keyword evidence="3" id="KW-0762">Sugar transport</keyword>
<dbReference type="SUPFAM" id="SSF52540">
    <property type="entry name" value="P-loop containing nucleoside triphosphate hydrolases"/>
    <property type="match status" value="2"/>
</dbReference>
<dbReference type="CDD" id="cd03215">
    <property type="entry name" value="ABC_Carb_Monos_II"/>
    <property type="match status" value="1"/>
</dbReference>
<dbReference type="Pfam" id="PF00005">
    <property type="entry name" value="ABC_tran"/>
    <property type="match status" value="2"/>
</dbReference>
<dbReference type="PROSITE" id="PS50893">
    <property type="entry name" value="ABC_TRANSPORTER_2"/>
    <property type="match status" value="2"/>
</dbReference>
<dbReference type="InterPro" id="IPR003439">
    <property type="entry name" value="ABC_transporter-like_ATP-bd"/>
</dbReference>
<dbReference type="SMART" id="SM00382">
    <property type="entry name" value="AAA"/>
    <property type="match status" value="2"/>
</dbReference>
<keyword evidence="4" id="KW-0677">Repeat</keyword>
<dbReference type="Proteomes" id="UP000831534">
    <property type="component" value="Chromosome"/>
</dbReference>
<keyword evidence="1" id="KW-0813">Transport</keyword>
<dbReference type="CDD" id="cd03216">
    <property type="entry name" value="ABC_Carb_Monos_I"/>
    <property type="match status" value="1"/>
</dbReference>
<protein>
    <submittedName>
        <fullName evidence="8">Sugar ABC transporter ATP-binding protein</fullName>
    </submittedName>
</protein>
<dbReference type="AlphaFoldDB" id="A0ABD8B759"/>
<sequence length="516" mass="56520">MMQEPTAAPPLLEAVGLVKRYGSNTALDGVNLTVHTGRTHALVGRNGAGKSTLVSLITGLNAADEGQIRFNGQDAPAPGNLHEWRKHVACVYQKSTIVPSLSVAENLLINRQDFGNGWIDWQRVYRTAQDILDEWDIPVDVRAEAGSLDVENRQLMEIARSLSYGARFIILDEPTAMLDGRAIKRLFARMEKLHEQGVTFLFISHHLSEVYDICQDVTVYRDARHIITAPVAELDKRGLIEAMTGEKYAEREYHPRKLDGETTLQVNQLNRNGAYHNVSFAVRRGEMVGLAGGGGCGKIAVAETLVGLQTADAGEILLKGKPYPAGSVKAALAAGIGFVPQDRHHEGFVPDMSIAENATLSILERLSRWGFISRKRQNKLAQQWFDALDIKAYGIDQPVSGLSGGNQQKVVQARAMANNPDLLVMMSPTAGVDIKSKETLLDYVAKSSENGTSVLIVSDEPDDLRACDRVLVMYHGRITHEFPIGWQDQQLIAAMEGLTEAQPAFAATTAPEEHTP</sequence>
<feature type="domain" description="ABC transporter" evidence="7">
    <location>
        <begin position="258"/>
        <end position="500"/>
    </location>
</feature>
<dbReference type="InterPro" id="IPR003593">
    <property type="entry name" value="AAA+_ATPase"/>
</dbReference>
<evidence type="ECO:0000256" key="2">
    <source>
        <dbReference type="ARBA" id="ARBA00022475"/>
    </source>
</evidence>
<dbReference type="EMBL" id="CP091521">
    <property type="protein sequence ID" value="XHH49842.1"/>
    <property type="molecule type" value="Genomic_DNA"/>
</dbReference>
<dbReference type="GO" id="GO:0005524">
    <property type="term" value="F:ATP binding"/>
    <property type="evidence" value="ECO:0007669"/>
    <property type="project" value="UniProtKB-KW"/>
</dbReference>
<dbReference type="Gene3D" id="3.40.50.300">
    <property type="entry name" value="P-loop containing nucleotide triphosphate hydrolases"/>
    <property type="match status" value="2"/>
</dbReference>
<gene>
    <name evidence="8" type="ORF">LVJ77_12535</name>
</gene>
<keyword evidence="9" id="KW-1185">Reference proteome</keyword>
<dbReference type="InterPro" id="IPR050107">
    <property type="entry name" value="ABC_carbohydrate_import_ATPase"/>
</dbReference>
<evidence type="ECO:0000256" key="3">
    <source>
        <dbReference type="ARBA" id="ARBA00022597"/>
    </source>
</evidence>
<evidence type="ECO:0000256" key="1">
    <source>
        <dbReference type="ARBA" id="ARBA00022448"/>
    </source>
</evidence>
<name>A0ABD8B759_9NEIS</name>